<dbReference type="EMBL" id="CP036279">
    <property type="protein sequence ID" value="QDU59216.1"/>
    <property type="molecule type" value="Genomic_DNA"/>
</dbReference>
<dbReference type="KEGG" id="knv:Pan216_00430"/>
<gene>
    <name evidence="3" type="primary">skfH</name>
    <name evidence="3" type="ORF">Pan216_00430</name>
</gene>
<dbReference type="SUPFAM" id="SSF52833">
    <property type="entry name" value="Thioredoxin-like"/>
    <property type="match status" value="1"/>
</dbReference>
<evidence type="ECO:0000313" key="3">
    <source>
        <dbReference type="EMBL" id="QDU59216.1"/>
    </source>
</evidence>
<protein>
    <submittedName>
        <fullName evidence="3">Thioredoxin-like protein SkfH</fullName>
    </submittedName>
</protein>
<dbReference type="InterPro" id="IPR036249">
    <property type="entry name" value="Thioredoxin-like_sf"/>
</dbReference>
<organism evidence="3 4">
    <name type="scientific">Kolteria novifilia</name>
    <dbReference type="NCBI Taxonomy" id="2527975"/>
    <lineage>
        <taxon>Bacteria</taxon>
        <taxon>Pseudomonadati</taxon>
        <taxon>Planctomycetota</taxon>
        <taxon>Planctomycetia</taxon>
        <taxon>Kolteriales</taxon>
        <taxon>Kolteriaceae</taxon>
        <taxon>Kolteria</taxon>
    </lineage>
</organism>
<keyword evidence="4" id="KW-1185">Reference proteome</keyword>
<dbReference type="Pfam" id="PF08534">
    <property type="entry name" value="Redoxin"/>
    <property type="match status" value="1"/>
</dbReference>
<feature type="domain" description="Thioredoxin" evidence="2">
    <location>
        <begin position="25"/>
        <end position="176"/>
    </location>
</feature>
<reference evidence="3 4" key="1">
    <citation type="submission" date="2019-02" db="EMBL/GenBank/DDBJ databases">
        <title>Deep-cultivation of Planctomycetes and their phenomic and genomic characterization uncovers novel biology.</title>
        <authorList>
            <person name="Wiegand S."/>
            <person name="Jogler M."/>
            <person name="Boedeker C."/>
            <person name="Pinto D."/>
            <person name="Vollmers J."/>
            <person name="Rivas-Marin E."/>
            <person name="Kohn T."/>
            <person name="Peeters S.H."/>
            <person name="Heuer A."/>
            <person name="Rast P."/>
            <person name="Oberbeckmann S."/>
            <person name="Bunk B."/>
            <person name="Jeske O."/>
            <person name="Meyerdierks A."/>
            <person name="Storesund J.E."/>
            <person name="Kallscheuer N."/>
            <person name="Luecker S."/>
            <person name="Lage O.M."/>
            <person name="Pohl T."/>
            <person name="Merkel B.J."/>
            <person name="Hornburger P."/>
            <person name="Mueller R.-W."/>
            <person name="Bruemmer F."/>
            <person name="Labrenz M."/>
            <person name="Spormann A.M."/>
            <person name="Op den Camp H."/>
            <person name="Overmann J."/>
            <person name="Amann R."/>
            <person name="Jetten M.S.M."/>
            <person name="Mascher T."/>
            <person name="Medema M.H."/>
            <person name="Devos D.P."/>
            <person name="Kaster A.-K."/>
            <person name="Ovreas L."/>
            <person name="Rohde M."/>
            <person name="Galperin M.Y."/>
            <person name="Jogler C."/>
        </authorList>
    </citation>
    <scope>NUCLEOTIDE SEQUENCE [LARGE SCALE GENOMIC DNA]</scope>
    <source>
        <strain evidence="3 4">Pan216</strain>
    </source>
</reference>
<feature type="chain" id="PRO_5021883425" evidence="1">
    <location>
        <begin position="23"/>
        <end position="196"/>
    </location>
</feature>
<dbReference type="InterPro" id="IPR013740">
    <property type="entry name" value="Redoxin"/>
</dbReference>
<dbReference type="RefSeq" id="WP_145253241.1">
    <property type="nucleotide sequence ID" value="NZ_CP036279.1"/>
</dbReference>
<sequence precursor="true">MRRLWGSLVAVTLFTTGFAAHAEGLSVGQVAPAWSKLEGTDGQTHGSADFANDQGLLIVFFSIACPDCELYLDRIRETAASLKKQGIATVLVNVSVENGESLDKMKAFGKEHDLSMPYVKDPAQRLGKSFGATVTPEFFLLDKAGRLVYRGALDDHWKASKVKKPYVRQAARQMLAGEPIAVPSTDPFGCTIDYED</sequence>
<dbReference type="InterPro" id="IPR013766">
    <property type="entry name" value="Thioredoxin_domain"/>
</dbReference>
<name>A0A518AWX6_9BACT</name>
<dbReference type="InterPro" id="IPR047262">
    <property type="entry name" value="PRX-like1"/>
</dbReference>
<dbReference type="Proteomes" id="UP000317093">
    <property type="component" value="Chromosome"/>
</dbReference>
<keyword evidence="1" id="KW-0732">Signal</keyword>
<accession>A0A518AWX6</accession>
<evidence type="ECO:0000259" key="2">
    <source>
        <dbReference type="PROSITE" id="PS51352"/>
    </source>
</evidence>
<dbReference type="OrthoDB" id="9809746at2"/>
<dbReference type="PANTHER" id="PTHR43640:SF1">
    <property type="entry name" value="THIOREDOXIN-DEPENDENT PEROXIREDOXIN"/>
    <property type="match status" value="1"/>
</dbReference>
<dbReference type="PROSITE" id="PS51352">
    <property type="entry name" value="THIOREDOXIN_2"/>
    <property type="match status" value="1"/>
</dbReference>
<feature type="signal peptide" evidence="1">
    <location>
        <begin position="1"/>
        <end position="22"/>
    </location>
</feature>
<evidence type="ECO:0000256" key="1">
    <source>
        <dbReference type="SAM" id="SignalP"/>
    </source>
</evidence>
<dbReference type="GO" id="GO:0016491">
    <property type="term" value="F:oxidoreductase activity"/>
    <property type="evidence" value="ECO:0007669"/>
    <property type="project" value="InterPro"/>
</dbReference>
<proteinExistence type="predicted"/>
<dbReference type="Gene3D" id="3.40.30.10">
    <property type="entry name" value="Glutaredoxin"/>
    <property type="match status" value="1"/>
</dbReference>
<dbReference type="AlphaFoldDB" id="A0A518AWX6"/>
<evidence type="ECO:0000313" key="4">
    <source>
        <dbReference type="Proteomes" id="UP000317093"/>
    </source>
</evidence>
<dbReference type="PANTHER" id="PTHR43640">
    <property type="entry name" value="OS07G0260300 PROTEIN"/>
    <property type="match status" value="1"/>
</dbReference>